<dbReference type="GO" id="GO:0140359">
    <property type="term" value="F:ABC-type transporter activity"/>
    <property type="evidence" value="ECO:0007669"/>
    <property type="project" value="InterPro"/>
</dbReference>
<sequence>MRSLGAAIVFLVRLAVRTDRRRFVIGVGLLFIGYLSTPFVGLLLRDFTNSALAGAAGTATLFAAGVALLLVFELMMGHFAHLYYFELGEQCGAKLEDELLQIANGTPGLAHLDDPEFADTLALTRQDVGQTRPALEGVLHLTGLLLRAGVTTVILAFVNPWLVLLPLAAVPPVLIAKRAQGLANRAREANAERTRLTGHLLELAADADAVKEIRLFGADRHLMARQAETWSEATAAIWRAYRRAAALRASGQLLFALAYGTSILLVIDQAVAGTANVGDVILVVTLAVQISVQVASALGLLAILQAAGRTVERLAMLRERATPAPPGRKQAPRRLRKGIRLEHVTFGYGDETVLDEVSLRIPAGSIVAVVGENGAGKSTLVKLLCGFYEPTGGRITVDGTDLRSFAADAWHGGIAMLFQDFAKLELRLRDNVGVGDLPRIGDDAALTDALVRARATETRDRVPGGLDGALGRAYADGAELSGGQWQSLGLARALMRPTPLLLALDEPAAALDAAAEHALFERFATTARAARRESGAVTLFVSHRFSTVRLADLIVVLADGRVTEQGTHDQLMARNGLYAELFTLQARVYR</sequence>
<dbReference type="InterPro" id="IPR003593">
    <property type="entry name" value="AAA+_ATPase"/>
</dbReference>
<dbReference type="InterPro" id="IPR003439">
    <property type="entry name" value="ABC_transporter-like_ATP-bd"/>
</dbReference>
<evidence type="ECO:0000256" key="4">
    <source>
        <dbReference type="ARBA" id="ARBA00022840"/>
    </source>
</evidence>
<dbReference type="GO" id="GO:0005524">
    <property type="term" value="F:ATP binding"/>
    <property type="evidence" value="ECO:0007669"/>
    <property type="project" value="UniProtKB-KW"/>
</dbReference>
<evidence type="ECO:0000259" key="8">
    <source>
        <dbReference type="PROSITE" id="PS50893"/>
    </source>
</evidence>
<keyword evidence="6 7" id="KW-0472">Membrane</keyword>
<evidence type="ECO:0000313" key="11">
    <source>
        <dbReference type="Proteomes" id="UP000587527"/>
    </source>
</evidence>
<dbReference type="AlphaFoldDB" id="A0A841BYK7"/>
<evidence type="ECO:0000256" key="3">
    <source>
        <dbReference type="ARBA" id="ARBA00022741"/>
    </source>
</evidence>
<evidence type="ECO:0000256" key="5">
    <source>
        <dbReference type="ARBA" id="ARBA00022989"/>
    </source>
</evidence>
<dbReference type="SUPFAM" id="SSF90123">
    <property type="entry name" value="ABC transporter transmembrane region"/>
    <property type="match status" value="1"/>
</dbReference>
<comment type="subcellular location">
    <subcellularLocation>
        <location evidence="1">Cell membrane</location>
        <topology evidence="1">Multi-pass membrane protein</topology>
    </subcellularLocation>
</comment>
<evidence type="ECO:0000256" key="2">
    <source>
        <dbReference type="ARBA" id="ARBA00022692"/>
    </source>
</evidence>
<keyword evidence="2 7" id="KW-0812">Transmembrane</keyword>
<evidence type="ECO:0000256" key="6">
    <source>
        <dbReference type="ARBA" id="ARBA00023136"/>
    </source>
</evidence>
<gene>
    <name evidence="10" type="ORF">F4553_006002</name>
</gene>
<evidence type="ECO:0000259" key="9">
    <source>
        <dbReference type="PROSITE" id="PS50929"/>
    </source>
</evidence>
<evidence type="ECO:0000256" key="7">
    <source>
        <dbReference type="SAM" id="Phobius"/>
    </source>
</evidence>
<dbReference type="PANTHER" id="PTHR24221">
    <property type="entry name" value="ATP-BINDING CASSETTE SUB-FAMILY B"/>
    <property type="match status" value="1"/>
</dbReference>
<dbReference type="SUPFAM" id="SSF52540">
    <property type="entry name" value="P-loop containing nucleoside triphosphate hydrolases"/>
    <property type="match status" value="1"/>
</dbReference>
<dbReference type="EMBL" id="JACHMN010000003">
    <property type="protein sequence ID" value="MBB5872568.1"/>
    <property type="molecule type" value="Genomic_DNA"/>
</dbReference>
<dbReference type="SMART" id="SM00382">
    <property type="entry name" value="AAA"/>
    <property type="match status" value="1"/>
</dbReference>
<dbReference type="PROSITE" id="PS50893">
    <property type="entry name" value="ABC_TRANSPORTER_2"/>
    <property type="match status" value="1"/>
</dbReference>
<feature type="transmembrane region" description="Helical" evidence="7">
    <location>
        <begin position="253"/>
        <end position="274"/>
    </location>
</feature>
<evidence type="ECO:0000313" key="10">
    <source>
        <dbReference type="EMBL" id="MBB5872568.1"/>
    </source>
</evidence>
<dbReference type="InterPro" id="IPR039421">
    <property type="entry name" value="Type_1_exporter"/>
</dbReference>
<dbReference type="InterPro" id="IPR027417">
    <property type="entry name" value="P-loop_NTPase"/>
</dbReference>
<dbReference type="Gene3D" id="3.40.50.300">
    <property type="entry name" value="P-loop containing nucleotide triphosphate hydrolases"/>
    <property type="match status" value="1"/>
</dbReference>
<dbReference type="InterPro" id="IPR011527">
    <property type="entry name" value="ABC1_TM_dom"/>
</dbReference>
<dbReference type="Proteomes" id="UP000587527">
    <property type="component" value="Unassembled WGS sequence"/>
</dbReference>
<dbReference type="PROSITE" id="PS50929">
    <property type="entry name" value="ABC_TM1F"/>
    <property type="match status" value="1"/>
</dbReference>
<feature type="transmembrane region" description="Helical" evidence="7">
    <location>
        <begin position="25"/>
        <end position="44"/>
    </location>
</feature>
<proteinExistence type="predicted"/>
<reference evidence="10 11" key="1">
    <citation type="submission" date="2020-08" db="EMBL/GenBank/DDBJ databases">
        <title>Sequencing the genomes of 1000 actinobacteria strains.</title>
        <authorList>
            <person name="Klenk H.-P."/>
        </authorList>
    </citation>
    <scope>NUCLEOTIDE SEQUENCE [LARGE SCALE GENOMIC DNA]</scope>
    <source>
        <strain evidence="10 11">DSM 45362</strain>
    </source>
</reference>
<keyword evidence="5 7" id="KW-1133">Transmembrane helix</keyword>
<dbReference type="InterPro" id="IPR036640">
    <property type="entry name" value="ABC1_TM_sf"/>
</dbReference>
<dbReference type="GO" id="GO:0005886">
    <property type="term" value="C:plasma membrane"/>
    <property type="evidence" value="ECO:0007669"/>
    <property type="project" value="UniProtKB-SubCell"/>
</dbReference>
<keyword evidence="11" id="KW-1185">Reference proteome</keyword>
<comment type="caution">
    <text evidence="10">The sequence shown here is derived from an EMBL/GenBank/DDBJ whole genome shotgun (WGS) entry which is preliminary data.</text>
</comment>
<dbReference type="Gene3D" id="1.20.1560.10">
    <property type="entry name" value="ABC transporter type 1, transmembrane domain"/>
    <property type="match status" value="1"/>
</dbReference>
<feature type="transmembrane region" description="Helical" evidence="7">
    <location>
        <begin position="280"/>
        <end position="304"/>
    </location>
</feature>
<feature type="domain" description="ABC transmembrane type-1" evidence="9">
    <location>
        <begin position="24"/>
        <end position="306"/>
    </location>
</feature>
<accession>A0A841BYK7</accession>
<name>A0A841BYK7_9ACTN</name>
<organism evidence="10 11">
    <name type="scientific">Allocatelliglobosispora scoriae</name>
    <dbReference type="NCBI Taxonomy" id="643052"/>
    <lineage>
        <taxon>Bacteria</taxon>
        <taxon>Bacillati</taxon>
        <taxon>Actinomycetota</taxon>
        <taxon>Actinomycetes</taxon>
        <taxon>Micromonosporales</taxon>
        <taxon>Micromonosporaceae</taxon>
        <taxon>Allocatelliglobosispora</taxon>
    </lineage>
</organism>
<keyword evidence="4 10" id="KW-0067">ATP-binding</keyword>
<keyword evidence="3" id="KW-0547">Nucleotide-binding</keyword>
<protein>
    <submittedName>
        <fullName evidence="10">ATP-binding cassette subfamily B protein</fullName>
    </submittedName>
</protein>
<feature type="domain" description="ABC transporter" evidence="8">
    <location>
        <begin position="339"/>
        <end position="584"/>
    </location>
</feature>
<feature type="transmembrane region" description="Helical" evidence="7">
    <location>
        <begin position="51"/>
        <end position="72"/>
    </location>
</feature>
<dbReference type="GO" id="GO:0016887">
    <property type="term" value="F:ATP hydrolysis activity"/>
    <property type="evidence" value="ECO:0007669"/>
    <property type="project" value="InterPro"/>
</dbReference>
<dbReference type="Pfam" id="PF00005">
    <property type="entry name" value="ABC_tran"/>
    <property type="match status" value="1"/>
</dbReference>
<dbReference type="PANTHER" id="PTHR24221:SF654">
    <property type="entry name" value="ATP-BINDING CASSETTE SUB-FAMILY B MEMBER 6"/>
    <property type="match status" value="1"/>
</dbReference>
<evidence type="ECO:0000256" key="1">
    <source>
        <dbReference type="ARBA" id="ARBA00004651"/>
    </source>
</evidence>
<dbReference type="RefSeq" id="WP_184842408.1">
    <property type="nucleotide sequence ID" value="NZ_JACHMN010000003.1"/>
</dbReference>
<dbReference type="GO" id="GO:0034040">
    <property type="term" value="F:ATPase-coupled lipid transmembrane transporter activity"/>
    <property type="evidence" value="ECO:0007669"/>
    <property type="project" value="TreeGrafter"/>
</dbReference>